<evidence type="ECO:0000256" key="6">
    <source>
        <dbReference type="ARBA" id="ARBA00022840"/>
    </source>
</evidence>
<dbReference type="InterPro" id="IPR017441">
    <property type="entry name" value="Protein_kinase_ATP_BS"/>
</dbReference>
<dbReference type="SUPFAM" id="SSF56112">
    <property type="entry name" value="Protein kinase-like (PK-like)"/>
    <property type="match status" value="1"/>
</dbReference>
<keyword evidence="10" id="KW-0472">Membrane</keyword>
<proteinExistence type="predicted"/>
<evidence type="ECO:0000256" key="9">
    <source>
        <dbReference type="PROSITE-ProRule" id="PRU10141"/>
    </source>
</evidence>
<dbReference type="RefSeq" id="XP_071939882.1">
    <property type="nucleotide sequence ID" value="XM_072083781.1"/>
</dbReference>
<feature type="transmembrane region" description="Helical" evidence="10">
    <location>
        <begin position="91"/>
        <end position="114"/>
    </location>
</feature>
<dbReference type="EC" id="2.7.11.1" evidence="1"/>
<dbReference type="PROSITE" id="PS00109">
    <property type="entry name" value="PROTEIN_KINASE_TYR"/>
    <property type="match status" value="1"/>
</dbReference>
<evidence type="ECO:0000256" key="3">
    <source>
        <dbReference type="ARBA" id="ARBA00022679"/>
    </source>
</evidence>
<dbReference type="PROSITE" id="PS00107">
    <property type="entry name" value="PROTEIN_KINASE_ATP"/>
    <property type="match status" value="1"/>
</dbReference>
<dbReference type="InterPro" id="IPR000719">
    <property type="entry name" value="Prot_kinase_dom"/>
</dbReference>
<feature type="binding site" evidence="9">
    <location>
        <position position="192"/>
    </location>
    <ligand>
        <name>ATP</name>
        <dbReference type="ChEBI" id="CHEBI:30616"/>
    </ligand>
</feature>
<keyword evidence="6 9" id="KW-0067">ATP-binding</keyword>
<evidence type="ECO:0000256" key="10">
    <source>
        <dbReference type="SAM" id="Phobius"/>
    </source>
</evidence>
<feature type="domain" description="Protein kinase" evidence="11">
    <location>
        <begin position="11"/>
        <end position="267"/>
    </location>
</feature>
<dbReference type="PANTHER" id="PTHR48005">
    <property type="entry name" value="LEUCINE RICH REPEAT KINASE 2"/>
    <property type="match status" value="1"/>
</dbReference>
<evidence type="ECO:0000256" key="7">
    <source>
        <dbReference type="ARBA" id="ARBA00047899"/>
    </source>
</evidence>
<evidence type="ECO:0000256" key="8">
    <source>
        <dbReference type="ARBA" id="ARBA00048679"/>
    </source>
</evidence>
<comment type="catalytic activity">
    <reaction evidence="7">
        <text>L-threonyl-[protein] + ATP = O-phospho-L-threonyl-[protein] + ADP + H(+)</text>
        <dbReference type="Rhea" id="RHEA:46608"/>
        <dbReference type="Rhea" id="RHEA-COMP:11060"/>
        <dbReference type="Rhea" id="RHEA-COMP:11605"/>
        <dbReference type="ChEBI" id="CHEBI:15378"/>
        <dbReference type="ChEBI" id="CHEBI:30013"/>
        <dbReference type="ChEBI" id="CHEBI:30616"/>
        <dbReference type="ChEBI" id="CHEBI:61977"/>
        <dbReference type="ChEBI" id="CHEBI:456216"/>
        <dbReference type="EC" id="2.7.11.1"/>
    </reaction>
</comment>
<dbReference type="InterPro" id="IPR011009">
    <property type="entry name" value="Kinase-like_dom_sf"/>
</dbReference>
<dbReference type="InterPro" id="IPR008266">
    <property type="entry name" value="Tyr_kinase_AS"/>
</dbReference>
<comment type="catalytic activity">
    <reaction evidence="8">
        <text>L-seryl-[protein] + ATP = O-phospho-L-seryl-[protein] + ADP + H(+)</text>
        <dbReference type="Rhea" id="RHEA:17989"/>
        <dbReference type="Rhea" id="RHEA-COMP:9863"/>
        <dbReference type="Rhea" id="RHEA-COMP:11604"/>
        <dbReference type="ChEBI" id="CHEBI:15378"/>
        <dbReference type="ChEBI" id="CHEBI:29999"/>
        <dbReference type="ChEBI" id="CHEBI:30616"/>
        <dbReference type="ChEBI" id="CHEBI:83421"/>
        <dbReference type="ChEBI" id="CHEBI:456216"/>
        <dbReference type="EC" id="2.7.11.1"/>
    </reaction>
</comment>
<dbReference type="InterPro" id="IPR032675">
    <property type="entry name" value="LRR_dom_sf"/>
</dbReference>
<evidence type="ECO:0000259" key="11">
    <source>
        <dbReference type="PROSITE" id="PS50011"/>
    </source>
</evidence>
<dbReference type="PANTHER" id="PTHR48005:SF95">
    <property type="entry name" value="PROTEIN KINASE DOMAIN-CONTAINING PROTEIN"/>
    <property type="match status" value="1"/>
</dbReference>
<dbReference type="Pfam" id="PF07714">
    <property type="entry name" value="PK_Tyr_Ser-Thr"/>
    <property type="match status" value="1"/>
</dbReference>
<keyword evidence="4 9" id="KW-0547">Nucleotide-binding</keyword>
<name>A0ABM4X774_COFAR</name>
<keyword evidence="12" id="KW-1185">Reference proteome</keyword>
<organism evidence="12 13">
    <name type="scientific">Coffea arabica</name>
    <name type="common">Arabian coffee</name>
    <dbReference type="NCBI Taxonomy" id="13443"/>
    <lineage>
        <taxon>Eukaryota</taxon>
        <taxon>Viridiplantae</taxon>
        <taxon>Streptophyta</taxon>
        <taxon>Embryophyta</taxon>
        <taxon>Tracheophyta</taxon>
        <taxon>Spermatophyta</taxon>
        <taxon>Magnoliopsida</taxon>
        <taxon>eudicotyledons</taxon>
        <taxon>Gunneridae</taxon>
        <taxon>Pentapetalae</taxon>
        <taxon>asterids</taxon>
        <taxon>lamiids</taxon>
        <taxon>Gentianales</taxon>
        <taxon>Rubiaceae</taxon>
        <taxon>Ixoroideae</taxon>
        <taxon>Gardenieae complex</taxon>
        <taxon>Bertiereae - Coffeeae clade</taxon>
        <taxon>Coffeeae</taxon>
        <taxon>Coffea</taxon>
    </lineage>
</organism>
<dbReference type="GeneID" id="140038426"/>
<evidence type="ECO:0000256" key="2">
    <source>
        <dbReference type="ARBA" id="ARBA00022527"/>
    </source>
</evidence>
<reference evidence="13" key="1">
    <citation type="submission" date="2025-08" db="UniProtKB">
        <authorList>
            <consortium name="RefSeq"/>
        </authorList>
    </citation>
    <scope>IDENTIFICATION</scope>
    <source>
        <tissue evidence="13">Leaves</tissue>
    </source>
</reference>
<evidence type="ECO:0000313" key="12">
    <source>
        <dbReference type="Proteomes" id="UP001652660"/>
    </source>
</evidence>
<dbReference type="InterPro" id="IPR051420">
    <property type="entry name" value="Ser_Thr_Kinases_DiverseReg"/>
</dbReference>
<dbReference type="Gene3D" id="3.80.10.10">
    <property type="entry name" value="Ribonuclease Inhibitor"/>
    <property type="match status" value="1"/>
</dbReference>
<sequence length="267" mass="29910">MFRSLQSLEILDLSRNYLSGFLPTVLAELPGSLHINISFNNFEDLIPYGKAFENIAIKELRGNKGLCSNITGLQLCESPQLSRNHINVKGLNLVLIIVLPLLGSFILLCAFFGAHKICQQRKRKTTENVVHADLFSISTFDGKAMYRELLKANEDFSKIFYIGEGGYGSLYKAMVPPSKLVAVKRLHLLPKKVMEEEAKELDSEKRVNIIKGLAHALSFMHHDCSPSIVHGDISSNNVLLDLEYEARVSVFGIAKFIRKDSDTITEK</sequence>
<keyword evidence="5" id="KW-0418">Kinase</keyword>
<evidence type="ECO:0000256" key="1">
    <source>
        <dbReference type="ARBA" id="ARBA00012513"/>
    </source>
</evidence>
<evidence type="ECO:0000256" key="5">
    <source>
        <dbReference type="ARBA" id="ARBA00022777"/>
    </source>
</evidence>
<dbReference type="InterPro" id="IPR001245">
    <property type="entry name" value="Ser-Thr/Tyr_kinase_cat_dom"/>
</dbReference>
<protein>
    <recommendedName>
        <fullName evidence="1">non-specific serine/threonine protein kinase</fullName>
        <ecNumber evidence="1">2.7.11.1</ecNumber>
    </recommendedName>
</protein>
<evidence type="ECO:0000313" key="13">
    <source>
        <dbReference type="RefSeq" id="XP_071939882.1"/>
    </source>
</evidence>
<dbReference type="Gene3D" id="1.10.510.10">
    <property type="entry name" value="Transferase(Phosphotransferase) domain 1"/>
    <property type="match status" value="1"/>
</dbReference>
<gene>
    <name evidence="13" type="primary">LOC140038426</name>
</gene>
<dbReference type="SUPFAM" id="SSF52058">
    <property type="entry name" value="L domain-like"/>
    <property type="match status" value="1"/>
</dbReference>
<keyword evidence="10" id="KW-1133">Transmembrane helix</keyword>
<keyword evidence="3" id="KW-0808">Transferase</keyword>
<dbReference type="Proteomes" id="UP001652660">
    <property type="component" value="Chromosome 3e"/>
</dbReference>
<dbReference type="PROSITE" id="PS50011">
    <property type="entry name" value="PROTEIN_KINASE_DOM"/>
    <property type="match status" value="1"/>
</dbReference>
<keyword evidence="2" id="KW-0723">Serine/threonine-protein kinase</keyword>
<keyword evidence="10" id="KW-0812">Transmembrane</keyword>
<accession>A0ABM4X774</accession>
<evidence type="ECO:0000256" key="4">
    <source>
        <dbReference type="ARBA" id="ARBA00022741"/>
    </source>
</evidence>